<accession>A0AAJ5QPQ9</accession>
<evidence type="ECO:0000313" key="1">
    <source>
        <dbReference type="EMBL" id="WBW59366.1"/>
    </source>
</evidence>
<keyword evidence="2" id="KW-1185">Reference proteome</keyword>
<dbReference type="EMBL" id="CP112887">
    <property type="protein sequence ID" value="WBW59366.1"/>
    <property type="molecule type" value="Genomic_DNA"/>
</dbReference>
<dbReference type="AlphaFoldDB" id="A0AAJ5QPQ9"/>
<protein>
    <submittedName>
        <fullName evidence="1">PAAR domain-containing protein</fullName>
    </submittedName>
</protein>
<dbReference type="RefSeq" id="WP_131050205.1">
    <property type="nucleotide sequence ID" value="NZ_CP112887.1"/>
</dbReference>
<reference evidence="1 2" key="1">
    <citation type="journal article" date="2023" name="Microbiol. Resour. Announc.">
        <title>Complete Genome Sequence of the First Colistin-Resistant Raoultella electrica Strain.</title>
        <authorList>
            <person name="Aldeia C."/>
            <person name="Campos-Madueno E.I."/>
            <person name="Sendi P."/>
            <person name="Endimiani A."/>
        </authorList>
    </citation>
    <scope>NUCLEOTIDE SEQUENCE [LARGE SCALE GENOMIC DNA]</scope>
    <source>
        <strain evidence="1 2">S2-IND-01-C</strain>
    </source>
</reference>
<gene>
    <name evidence="1" type="ORF">OR613_15090</name>
</gene>
<organism evidence="1 2">
    <name type="scientific">Klebsiella electrica</name>
    <dbReference type="NCBI Taxonomy" id="1259973"/>
    <lineage>
        <taxon>Bacteria</taxon>
        <taxon>Pseudomonadati</taxon>
        <taxon>Pseudomonadota</taxon>
        <taxon>Gammaproteobacteria</taxon>
        <taxon>Enterobacterales</taxon>
        <taxon>Enterobacteriaceae</taxon>
        <taxon>Klebsiella/Raoultella group</taxon>
        <taxon>Klebsiella</taxon>
    </lineage>
</organism>
<proteinExistence type="predicted"/>
<sequence>MKQYTNEFTAQIQASFNEPTFTPEQIASMAESARAIIAEQRETNRLHPVIGIYRFATVGSLTRRGGIVHETNHEAKMQAENGEMMSIALKGDEVVYPDGTTARIATSTGKSKTCKGRGIALVGSKLDNGDEIISTPQSGVMCPVRRGIPFPEDFLADEATA</sequence>
<evidence type="ECO:0000313" key="2">
    <source>
        <dbReference type="Proteomes" id="UP001210130"/>
    </source>
</evidence>
<dbReference type="Proteomes" id="UP001210130">
    <property type="component" value="Chromosome"/>
</dbReference>
<name>A0AAJ5QPQ9_9ENTR</name>